<protein>
    <submittedName>
        <fullName evidence="1">Uncharacterized protein</fullName>
    </submittedName>
</protein>
<organism evidence="1 2">
    <name type="scientific">Pluteus cervinus</name>
    <dbReference type="NCBI Taxonomy" id="181527"/>
    <lineage>
        <taxon>Eukaryota</taxon>
        <taxon>Fungi</taxon>
        <taxon>Dikarya</taxon>
        <taxon>Basidiomycota</taxon>
        <taxon>Agaricomycotina</taxon>
        <taxon>Agaricomycetes</taxon>
        <taxon>Agaricomycetidae</taxon>
        <taxon>Agaricales</taxon>
        <taxon>Pluteineae</taxon>
        <taxon>Pluteaceae</taxon>
        <taxon>Pluteus</taxon>
    </lineage>
</organism>
<name>A0ACD3B8L1_9AGAR</name>
<gene>
    <name evidence="1" type="ORF">BDN72DRAFT_955719</name>
</gene>
<evidence type="ECO:0000313" key="1">
    <source>
        <dbReference type="EMBL" id="TFK74373.1"/>
    </source>
</evidence>
<proteinExistence type="predicted"/>
<reference evidence="1 2" key="1">
    <citation type="journal article" date="2019" name="Nat. Ecol. Evol.">
        <title>Megaphylogeny resolves global patterns of mushroom evolution.</title>
        <authorList>
            <person name="Varga T."/>
            <person name="Krizsan K."/>
            <person name="Foldi C."/>
            <person name="Dima B."/>
            <person name="Sanchez-Garcia M."/>
            <person name="Sanchez-Ramirez S."/>
            <person name="Szollosi G.J."/>
            <person name="Szarkandi J.G."/>
            <person name="Papp V."/>
            <person name="Albert L."/>
            <person name="Andreopoulos W."/>
            <person name="Angelini C."/>
            <person name="Antonin V."/>
            <person name="Barry K.W."/>
            <person name="Bougher N.L."/>
            <person name="Buchanan P."/>
            <person name="Buyck B."/>
            <person name="Bense V."/>
            <person name="Catcheside P."/>
            <person name="Chovatia M."/>
            <person name="Cooper J."/>
            <person name="Damon W."/>
            <person name="Desjardin D."/>
            <person name="Finy P."/>
            <person name="Geml J."/>
            <person name="Haridas S."/>
            <person name="Hughes K."/>
            <person name="Justo A."/>
            <person name="Karasinski D."/>
            <person name="Kautmanova I."/>
            <person name="Kiss B."/>
            <person name="Kocsube S."/>
            <person name="Kotiranta H."/>
            <person name="LaButti K.M."/>
            <person name="Lechner B.E."/>
            <person name="Liimatainen K."/>
            <person name="Lipzen A."/>
            <person name="Lukacs Z."/>
            <person name="Mihaltcheva S."/>
            <person name="Morgado L.N."/>
            <person name="Niskanen T."/>
            <person name="Noordeloos M.E."/>
            <person name="Ohm R.A."/>
            <person name="Ortiz-Santana B."/>
            <person name="Ovrebo C."/>
            <person name="Racz N."/>
            <person name="Riley R."/>
            <person name="Savchenko A."/>
            <person name="Shiryaev A."/>
            <person name="Soop K."/>
            <person name="Spirin V."/>
            <person name="Szebenyi C."/>
            <person name="Tomsovsky M."/>
            <person name="Tulloss R.E."/>
            <person name="Uehling J."/>
            <person name="Grigoriev I.V."/>
            <person name="Vagvolgyi C."/>
            <person name="Papp T."/>
            <person name="Martin F.M."/>
            <person name="Miettinen O."/>
            <person name="Hibbett D.S."/>
            <person name="Nagy L.G."/>
        </authorList>
    </citation>
    <scope>NUCLEOTIDE SEQUENCE [LARGE SCALE GENOMIC DNA]</scope>
    <source>
        <strain evidence="1 2">NL-1719</strain>
    </source>
</reference>
<dbReference type="Proteomes" id="UP000308600">
    <property type="component" value="Unassembled WGS sequence"/>
</dbReference>
<sequence length="909" mass="97491">MPVVHLDRPSPLSPNSKQNRLLAAAHQDPHKILAWSPRPHNDQPFDPQNPFPADQPAQDQLYAAPTGPQQSRPGPVTPSDSAQPALSHASSPSSPVDGNSTSPNRDRSSSLSPAPDSGSSHTHPEPHSSPPPPPPTSTSAQSVLEPPNPAHDDSEPRVDKTSRQSTPLSELSQEDEVDAAPAGPPKSGETSPSEMLPDGSTHDSPKAETNSTAGKPQSSLNGQASLMEPTQDDAAPPLTDSQASGESRHGANANSTSNPYSPSSLSIESPLTPIAPSIIPGALTQQPPDSRVIFVLKLNVELLGICVDFQKKGINPTDPRFQQYSMRLQSNLTWLASAADHGRQGTSIPLPIVEPPVPVDTPSNIRVQQCYVELRSMFASDIARRHSSGGLVNNIPTVGGANPPNSLKRDRPDDLSADLISKRRDTGESKSPSMMMPPPSSIPITNPAQPTPSQFPVNITNSPSMPRSPQLPDSAQAAMINQMDPQLAARRQAQMRAMQQQGARQMSPQAQGMGGMNPGANALAGSSNPTAVNGNPGAANSGQPTPQQMYQMLQMPNHPFVQYMLRNVPNFQSMPVQMQVQKMLIAQNEIRHHQEQRAQQNRNQMQNGMMPQQFPQNANPMSPISHQSQAASSTNNVMYPMGNAGQANAAGMDPRMMNPQGLPQGMNNMSQQQRQLYLMQQQARAGNNVNPAMMMSPQQQMAYAAQQQRLAQQGATPSHPGSPMPGNDNFPALRSNATIPGIARSTRSPSDSAPSPMTPRTPNRGPSMNQEDYQRMMMQNQARGLAGSQNAAMMQQQQQQQQQQQMGGGNWGQPGQSHQGLANQGGNFSMPSGNVGSPYVGATSPLSNGQNAWLQQYPFSQTTSGVVHQADLMQGNPSVQQQSSMQSQNPSPQGDILPTDFDLFQNWAQ</sequence>
<keyword evidence="2" id="KW-1185">Reference proteome</keyword>
<accession>A0ACD3B8L1</accession>
<dbReference type="EMBL" id="ML208268">
    <property type="protein sequence ID" value="TFK74373.1"/>
    <property type="molecule type" value="Genomic_DNA"/>
</dbReference>
<evidence type="ECO:0000313" key="2">
    <source>
        <dbReference type="Proteomes" id="UP000308600"/>
    </source>
</evidence>